<dbReference type="EMBL" id="QETA01000002">
    <property type="protein sequence ID" value="PWF23968.1"/>
    <property type="molecule type" value="Genomic_DNA"/>
</dbReference>
<evidence type="ECO:0000256" key="3">
    <source>
        <dbReference type="ARBA" id="ARBA00023082"/>
    </source>
</evidence>
<dbReference type="PANTHER" id="PTHR43133">
    <property type="entry name" value="RNA POLYMERASE ECF-TYPE SIGMA FACTO"/>
    <property type="match status" value="1"/>
</dbReference>
<dbReference type="GO" id="GO:0003677">
    <property type="term" value="F:DNA binding"/>
    <property type="evidence" value="ECO:0007669"/>
    <property type="project" value="InterPro"/>
</dbReference>
<keyword evidence="4" id="KW-0804">Transcription</keyword>
<evidence type="ECO:0000256" key="1">
    <source>
        <dbReference type="ARBA" id="ARBA00010641"/>
    </source>
</evidence>
<dbReference type="RefSeq" id="WP_109061247.1">
    <property type="nucleotide sequence ID" value="NZ_QETA01000002.1"/>
</dbReference>
<feature type="domain" description="RNA polymerase sigma-70 region 2" evidence="5">
    <location>
        <begin position="14"/>
        <end position="78"/>
    </location>
</feature>
<name>A0A2V1K0J0_9BURK</name>
<sequence length="189" mass="21281">MSSPASPIVDALACYRELHRFLTGKLGSRSDAEDITQSSYEQMLQALQTQRQLQVESPRALLYRIAHNLCIDHYRRQKTARNWAELASHASPATRFAPAAEYLAAQRQIIERVVTQLMQLPTARRNVFILFRAYGMSRTEIAAHLGIKESTVAKHVVRATLDCARVFAMLHANLPEHIEPGECSAGIRE</sequence>
<feature type="domain" description="RNA polymerase sigma factor 70 region 4 type 2" evidence="6">
    <location>
        <begin position="111"/>
        <end position="159"/>
    </location>
</feature>
<gene>
    <name evidence="7" type="ORF">DD235_06465</name>
</gene>
<dbReference type="SUPFAM" id="SSF88659">
    <property type="entry name" value="Sigma3 and sigma4 domains of RNA polymerase sigma factors"/>
    <property type="match status" value="1"/>
</dbReference>
<dbReference type="InterPro" id="IPR013249">
    <property type="entry name" value="RNA_pol_sigma70_r4_t2"/>
</dbReference>
<dbReference type="NCBIfam" id="TIGR02937">
    <property type="entry name" value="sigma70-ECF"/>
    <property type="match status" value="1"/>
</dbReference>
<keyword evidence="8" id="KW-1185">Reference proteome</keyword>
<keyword evidence="3" id="KW-0731">Sigma factor</keyword>
<dbReference type="Pfam" id="PF04542">
    <property type="entry name" value="Sigma70_r2"/>
    <property type="match status" value="1"/>
</dbReference>
<dbReference type="InterPro" id="IPR036388">
    <property type="entry name" value="WH-like_DNA-bd_sf"/>
</dbReference>
<accession>A0A2V1K0J0</accession>
<dbReference type="SUPFAM" id="SSF88946">
    <property type="entry name" value="Sigma2 domain of RNA polymerase sigma factors"/>
    <property type="match status" value="1"/>
</dbReference>
<comment type="caution">
    <text evidence="7">The sequence shown here is derived from an EMBL/GenBank/DDBJ whole genome shotgun (WGS) entry which is preliminary data.</text>
</comment>
<evidence type="ECO:0000259" key="5">
    <source>
        <dbReference type="Pfam" id="PF04542"/>
    </source>
</evidence>
<evidence type="ECO:0000256" key="4">
    <source>
        <dbReference type="ARBA" id="ARBA00023163"/>
    </source>
</evidence>
<dbReference type="GO" id="GO:0016987">
    <property type="term" value="F:sigma factor activity"/>
    <property type="evidence" value="ECO:0007669"/>
    <property type="project" value="UniProtKB-KW"/>
</dbReference>
<comment type="similarity">
    <text evidence="1">Belongs to the sigma-70 factor family. ECF subfamily.</text>
</comment>
<dbReference type="PANTHER" id="PTHR43133:SF63">
    <property type="entry name" value="RNA POLYMERASE SIGMA FACTOR FECI-RELATED"/>
    <property type="match status" value="1"/>
</dbReference>
<dbReference type="InterPro" id="IPR014284">
    <property type="entry name" value="RNA_pol_sigma-70_dom"/>
</dbReference>
<proteinExistence type="inferred from homology"/>
<dbReference type="Pfam" id="PF08281">
    <property type="entry name" value="Sigma70_r4_2"/>
    <property type="match status" value="1"/>
</dbReference>
<dbReference type="InterPro" id="IPR007627">
    <property type="entry name" value="RNA_pol_sigma70_r2"/>
</dbReference>
<evidence type="ECO:0000259" key="6">
    <source>
        <dbReference type="Pfam" id="PF08281"/>
    </source>
</evidence>
<dbReference type="InterPro" id="IPR013325">
    <property type="entry name" value="RNA_pol_sigma_r2"/>
</dbReference>
<evidence type="ECO:0000313" key="7">
    <source>
        <dbReference type="EMBL" id="PWF23968.1"/>
    </source>
</evidence>
<dbReference type="GO" id="GO:0006352">
    <property type="term" value="P:DNA-templated transcription initiation"/>
    <property type="evidence" value="ECO:0007669"/>
    <property type="project" value="InterPro"/>
</dbReference>
<reference evidence="8" key="1">
    <citation type="submission" date="2018-05" db="EMBL/GenBank/DDBJ databases">
        <authorList>
            <person name="Li Y."/>
        </authorList>
    </citation>
    <scope>NUCLEOTIDE SEQUENCE [LARGE SCALE GENOMIC DNA]</scope>
    <source>
        <strain evidence="8">3d-2-2</strain>
    </source>
</reference>
<dbReference type="InterPro" id="IPR013324">
    <property type="entry name" value="RNA_pol_sigma_r3/r4-like"/>
</dbReference>
<dbReference type="InterPro" id="IPR039425">
    <property type="entry name" value="RNA_pol_sigma-70-like"/>
</dbReference>
<dbReference type="AlphaFoldDB" id="A0A2V1K0J0"/>
<keyword evidence="2" id="KW-0805">Transcription regulation</keyword>
<dbReference type="Proteomes" id="UP000245212">
    <property type="component" value="Unassembled WGS sequence"/>
</dbReference>
<protein>
    <submittedName>
        <fullName evidence="7">RNA polymerase subunit sigma-24</fullName>
    </submittedName>
</protein>
<evidence type="ECO:0000256" key="2">
    <source>
        <dbReference type="ARBA" id="ARBA00023015"/>
    </source>
</evidence>
<dbReference type="Gene3D" id="1.10.1740.10">
    <property type="match status" value="1"/>
</dbReference>
<dbReference type="Gene3D" id="1.10.10.10">
    <property type="entry name" value="Winged helix-like DNA-binding domain superfamily/Winged helix DNA-binding domain"/>
    <property type="match status" value="1"/>
</dbReference>
<organism evidence="7 8">
    <name type="scientific">Corticimicrobacter populi</name>
    <dbReference type="NCBI Taxonomy" id="2175229"/>
    <lineage>
        <taxon>Bacteria</taxon>
        <taxon>Pseudomonadati</taxon>
        <taxon>Pseudomonadota</taxon>
        <taxon>Betaproteobacteria</taxon>
        <taxon>Burkholderiales</taxon>
        <taxon>Alcaligenaceae</taxon>
        <taxon>Corticimicrobacter</taxon>
    </lineage>
</organism>
<evidence type="ECO:0000313" key="8">
    <source>
        <dbReference type="Proteomes" id="UP000245212"/>
    </source>
</evidence>